<evidence type="ECO:0000313" key="1">
    <source>
        <dbReference type="EMBL" id="EDX17319.1"/>
    </source>
</evidence>
<dbReference type="Proteomes" id="UP000000304">
    <property type="component" value="Chromosome X"/>
</dbReference>
<name>B4R5Y3_DROSI</name>
<proteinExistence type="predicted"/>
<evidence type="ECO:0000313" key="2">
    <source>
        <dbReference type="Proteomes" id="UP000000304"/>
    </source>
</evidence>
<reference evidence="1 2" key="1">
    <citation type="journal article" date="2007" name="Nature">
        <title>Evolution of genes and genomes on the Drosophila phylogeny.</title>
        <authorList>
            <consortium name="Drosophila 12 Genomes Consortium"/>
            <person name="Clark A.G."/>
            <person name="Eisen M.B."/>
            <person name="Smith D.R."/>
            <person name="Bergman C.M."/>
            <person name="Oliver B."/>
            <person name="Markow T.A."/>
            <person name="Kaufman T.C."/>
            <person name="Kellis M."/>
            <person name="Gelbart W."/>
            <person name="Iyer V.N."/>
            <person name="Pollard D.A."/>
            <person name="Sackton T.B."/>
            <person name="Larracuente A.M."/>
            <person name="Singh N.D."/>
            <person name="Abad J.P."/>
            <person name="Abt D.N."/>
            <person name="Adryan B."/>
            <person name="Aguade M."/>
            <person name="Akashi H."/>
            <person name="Anderson W.W."/>
            <person name="Aquadro C.F."/>
            <person name="Ardell D.H."/>
            <person name="Arguello R."/>
            <person name="Artieri C.G."/>
            <person name="Barbash D.A."/>
            <person name="Barker D."/>
            <person name="Barsanti P."/>
            <person name="Batterham P."/>
            <person name="Batzoglou S."/>
            <person name="Begun D."/>
            <person name="Bhutkar A."/>
            <person name="Blanco E."/>
            <person name="Bosak S.A."/>
            <person name="Bradley R.K."/>
            <person name="Brand A.D."/>
            <person name="Brent M.R."/>
            <person name="Brooks A.N."/>
            <person name="Brown R.H."/>
            <person name="Butlin R.K."/>
            <person name="Caggese C."/>
            <person name="Calvi B.R."/>
            <person name="Bernardo de Carvalho A."/>
            <person name="Caspi A."/>
            <person name="Castrezana S."/>
            <person name="Celniker S.E."/>
            <person name="Chang J.L."/>
            <person name="Chapple C."/>
            <person name="Chatterji S."/>
            <person name="Chinwalla A."/>
            <person name="Civetta A."/>
            <person name="Clifton S.W."/>
            <person name="Comeron J.M."/>
            <person name="Costello J.C."/>
            <person name="Coyne J.A."/>
            <person name="Daub J."/>
            <person name="David R.G."/>
            <person name="Delcher A.L."/>
            <person name="Delehaunty K."/>
            <person name="Do C.B."/>
            <person name="Ebling H."/>
            <person name="Edwards K."/>
            <person name="Eickbush T."/>
            <person name="Evans J.D."/>
            <person name="Filipski A."/>
            <person name="Findeiss S."/>
            <person name="Freyhult E."/>
            <person name="Fulton L."/>
            <person name="Fulton R."/>
            <person name="Garcia A.C."/>
            <person name="Gardiner A."/>
            <person name="Garfield D.A."/>
            <person name="Garvin B.E."/>
            <person name="Gibson G."/>
            <person name="Gilbert D."/>
            <person name="Gnerre S."/>
            <person name="Godfrey J."/>
            <person name="Good R."/>
            <person name="Gotea V."/>
            <person name="Gravely B."/>
            <person name="Greenberg A.J."/>
            <person name="Griffiths-Jones S."/>
            <person name="Gross S."/>
            <person name="Guigo R."/>
            <person name="Gustafson E.A."/>
            <person name="Haerty W."/>
            <person name="Hahn M.W."/>
            <person name="Halligan D.L."/>
            <person name="Halpern A.L."/>
            <person name="Halter G.M."/>
            <person name="Han M.V."/>
            <person name="Heger A."/>
            <person name="Hillier L."/>
            <person name="Hinrichs A.S."/>
            <person name="Holmes I."/>
            <person name="Hoskins R.A."/>
            <person name="Hubisz M.J."/>
            <person name="Hultmark D."/>
            <person name="Huntley M.A."/>
            <person name="Jaffe D.B."/>
            <person name="Jagadeeshan S."/>
            <person name="Jeck W.R."/>
            <person name="Johnson J."/>
            <person name="Jones C.D."/>
            <person name="Jordan W.C."/>
            <person name="Karpen G.H."/>
            <person name="Kataoka E."/>
            <person name="Keightley P.D."/>
            <person name="Kheradpour P."/>
            <person name="Kirkness E.F."/>
            <person name="Koerich L.B."/>
            <person name="Kristiansen K."/>
            <person name="Kudrna D."/>
            <person name="Kulathinal R.J."/>
            <person name="Kumar S."/>
            <person name="Kwok R."/>
            <person name="Lander E."/>
            <person name="Langley C.H."/>
            <person name="Lapoint R."/>
            <person name="Lazzaro B.P."/>
            <person name="Lee S.J."/>
            <person name="Levesque L."/>
            <person name="Li R."/>
            <person name="Lin C.F."/>
            <person name="Lin M.F."/>
            <person name="Lindblad-Toh K."/>
            <person name="Llopart A."/>
            <person name="Long M."/>
            <person name="Low L."/>
            <person name="Lozovsky E."/>
            <person name="Lu J."/>
            <person name="Luo M."/>
            <person name="Machado C.A."/>
            <person name="Makalowski W."/>
            <person name="Marzo M."/>
            <person name="Matsuda M."/>
            <person name="Matzkin L."/>
            <person name="McAllister B."/>
            <person name="McBride C.S."/>
            <person name="McKernan B."/>
            <person name="McKernan K."/>
            <person name="Mendez-Lago M."/>
            <person name="Minx P."/>
            <person name="Mollenhauer M.U."/>
            <person name="Montooth K."/>
            <person name="Mount S.M."/>
            <person name="Mu X."/>
            <person name="Myers E."/>
            <person name="Negre B."/>
            <person name="Newfeld S."/>
            <person name="Nielsen R."/>
            <person name="Noor M.A."/>
            <person name="O'Grady P."/>
            <person name="Pachter L."/>
            <person name="Papaceit M."/>
            <person name="Parisi M.J."/>
            <person name="Parisi M."/>
            <person name="Parts L."/>
            <person name="Pedersen J.S."/>
            <person name="Pesole G."/>
            <person name="Phillippy A.M."/>
            <person name="Ponting C.P."/>
            <person name="Pop M."/>
            <person name="Porcelli D."/>
            <person name="Powell J.R."/>
            <person name="Prohaska S."/>
            <person name="Pruitt K."/>
            <person name="Puig M."/>
            <person name="Quesneville H."/>
            <person name="Ram K.R."/>
            <person name="Rand D."/>
            <person name="Rasmussen M.D."/>
            <person name="Reed L.K."/>
            <person name="Reenan R."/>
            <person name="Reily A."/>
            <person name="Remington K.A."/>
            <person name="Rieger T.T."/>
            <person name="Ritchie M.G."/>
            <person name="Robin C."/>
            <person name="Rogers Y.H."/>
            <person name="Rohde C."/>
            <person name="Rozas J."/>
            <person name="Rubenfield M.J."/>
            <person name="Ruiz A."/>
            <person name="Russo S."/>
            <person name="Salzberg S.L."/>
            <person name="Sanchez-Gracia A."/>
            <person name="Saranga D.J."/>
            <person name="Sato H."/>
            <person name="Schaeffer S.W."/>
            <person name="Schatz M.C."/>
            <person name="Schlenke T."/>
            <person name="Schwartz R."/>
            <person name="Segarra C."/>
            <person name="Singh R.S."/>
            <person name="Sirot L."/>
            <person name="Sirota M."/>
            <person name="Sisneros N.B."/>
            <person name="Smith C.D."/>
            <person name="Smith T.F."/>
            <person name="Spieth J."/>
            <person name="Stage D.E."/>
            <person name="Stark A."/>
            <person name="Stephan W."/>
            <person name="Strausberg R.L."/>
            <person name="Strempel S."/>
            <person name="Sturgill D."/>
            <person name="Sutton G."/>
            <person name="Sutton G.G."/>
            <person name="Tao W."/>
            <person name="Teichmann S."/>
            <person name="Tobari Y.N."/>
            <person name="Tomimura Y."/>
            <person name="Tsolas J.M."/>
            <person name="Valente V.L."/>
            <person name="Venter E."/>
            <person name="Venter J.C."/>
            <person name="Vicario S."/>
            <person name="Vieira F.G."/>
            <person name="Vilella A.J."/>
            <person name="Villasante A."/>
            <person name="Walenz B."/>
            <person name="Wang J."/>
            <person name="Wasserman M."/>
            <person name="Watts T."/>
            <person name="Wilson D."/>
            <person name="Wilson R.K."/>
            <person name="Wing R.A."/>
            <person name="Wolfner M.F."/>
            <person name="Wong A."/>
            <person name="Wong G.K."/>
            <person name="Wu C.I."/>
            <person name="Wu G."/>
            <person name="Yamamoto D."/>
            <person name="Yang H.P."/>
            <person name="Yang S.P."/>
            <person name="Yorke J.A."/>
            <person name="Yoshida K."/>
            <person name="Zdobnov E."/>
            <person name="Zhang P."/>
            <person name="Zhang Y."/>
            <person name="Zimin A.V."/>
            <person name="Baldwin J."/>
            <person name="Abdouelleil A."/>
            <person name="Abdulkadir J."/>
            <person name="Abebe A."/>
            <person name="Abera B."/>
            <person name="Abreu J."/>
            <person name="Acer S.C."/>
            <person name="Aftuck L."/>
            <person name="Alexander A."/>
            <person name="An P."/>
            <person name="Anderson E."/>
            <person name="Anderson S."/>
            <person name="Arachi H."/>
            <person name="Azer M."/>
            <person name="Bachantsang P."/>
            <person name="Barry A."/>
            <person name="Bayul T."/>
            <person name="Berlin A."/>
            <person name="Bessette D."/>
            <person name="Bloom T."/>
            <person name="Blye J."/>
            <person name="Boguslavskiy L."/>
            <person name="Bonnet C."/>
            <person name="Boukhgalter B."/>
            <person name="Bourzgui I."/>
            <person name="Brown A."/>
            <person name="Cahill P."/>
            <person name="Channer S."/>
            <person name="Cheshatsang Y."/>
            <person name="Chuda L."/>
            <person name="Citroen M."/>
            <person name="Collymore A."/>
            <person name="Cooke P."/>
            <person name="Costello M."/>
            <person name="D'Aco K."/>
            <person name="Daza R."/>
            <person name="De Haan G."/>
            <person name="DeGray S."/>
            <person name="DeMaso C."/>
            <person name="Dhargay N."/>
            <person name="Dooley K."/>
            <person name="Dooley E."/>
            <person name="Doricent M."/>
            <person name="Dorje P."/>
            <person name="Dorjee K."/>
            <person name="Dupes A."/>
            <person name="Elong R."/>
            <person name="Falk J."/>
            <person name="Farina A."/>
            <person name="Faro S."/>
            <person name="Ferguson D."/>
            <person name="Fisher S."/>
            <person name="Foley C.D."/>
            <person name="Franke A."/>
            <person name="Friedrich D."/>
            <person name="Gadbois L."/>
            <person name="Gearin G."/>
            <person name="Gearin C.R."/>
            <person name="Giannoukos G."/>
            <person name="Goode T."/>
            <person name="Graham J."/>
            <person name="Grandbois E."/>
            <person name="Grewal S."/>
            <person name="Gyaltsen K."/>
            <person name="Hafez N."/>
            <person name="Hagos B."/>
            <person name="Hall J."/>
            <person name="Henson C."/>
            <person name="Hollinger A."/>
            <person name="Honan T."/>
            <person name="Huard M.D."/>
            <person name="Hughes L."/>
            <person name="Hurhula B."/>
            <person name="Husby M.E."/>
            <person name="Kamat A."/>
            <person name="Kanga B."/>
            <person name="Kashin S."/>
            <person name="Khazanovich D."/>
            <person name="Kisner P."/>
            <person name="Lance K."/>
            <person name="Lara M."/>
            <person name="Lee W."/>
            <person name="Lennon N."/>
            <person name="Letendre F."/>
            <person name="LeVine R."/>
            <person name="Lipovsky A."/>
            <person name="Liu X."/>
            <person name="Liu J."/>
            <person name="Liu S."/>
            <person name="Lokyitsang T."/>
            <person name="Lokyitsang Y."/>
            <person name="Lubonja R."/>
            <person name="Lui A."/>
            <person name="MacDonald P."/>
            <person name="Magnisalis V."/>
            <person name="Maru K."/>
            <person name="Matthews C."/>
            <person name="McCusker W."/>
            <person name="McDonough S."/>
            <person name="Mehta T."/>
            <person name="Meldrim J."/>
            <person name="Meneus L."/>
            <person name="Mihai O."/>
            <person name="Mihalev A."/>
            <person name="Mihova T."/>
            <person name="Mittelman R."/>
            <person name="Mlenga V."/>
            <person name="Montmayeur A."/>
            <person name="Mulrain L."/>
            <person name="Navidi A."/>
            <person name="Naylor J."/>
            <person name="Negash T."/>
            <person name="Nguyen T."/>
            <person name="Nguyen N."/>
            <person name="Nicol R."/>
            <person name="Norbu C."/>
            <person name="Norbu N."/>
            <person name="Novod N."/>
            <person name="O'Neill B."/>
            <person name="Osman S."/>
            <person name="Markiewicz E."/>
            <person name="Oyono O.L."/>
            <person name="Patti C."/>
            <person name="Phunkhang P."/>
            <person name="Pierre F."/>
            <person name="Priest M."/>
            <person name="Raghuraman S."/>
            <person name="Rege F."/>
            <person name="Reyes R."/>
            <person name="Rise C."/>
            <person name="Rogov P."/>
            <person name="Ross K."/>
            <person name="Ryan E."/>
            <person name="Settipalli S."/>
            <person name="Shea T."/>
            <person name="Sherpa N."/>
            <person name="Shi L."/>
            <person name="Shih D."/>
            <person name="Sparrow T."/>
            <person name="Spaulding J."/>
            <person name="Stalker J."/>
            <person name="Stange-Thomann N."/>
            <person name="Stavropoulos S."/>
            <person name="Stone C."/>
            <person name="Strader C."/>
            <person name="Tesfaye S."/>
            <person name="Thomson T."/>
            <person name="Thoulutsang Y."/>
            <person name="Thoulutsang D."/>
            <person name="Topham K."/>
            <person name="Topping I."/>
            <person name="Tsamla T."/>
            <person name="Vassiliev H."/>
            <person name="Vo A."/>
            <person name="Wangchuk T."/>
            <person name="Wangdi T."/>
            <person name="Weiand M."/>
            <person name="Wilkinson J."/>
            <person name="Wilson A."/>
            <person name="Yadav S."/>
            <person name="Young G."/>
            <person name="Yu Q."/>
            <person name="Zembek L."/>
            <person name="Zhong D."/>
            <person name="Zimmer A."/>
            <person name="Zwirko Z."/>
            <person name="Jaffe D.B."/>
            <person name="Alvarez P."/>
            <person name="Brockman W."/>
            <person name="Butler J."/>
            <person name="Chin C."/>
            <person name="Gnerre S."/>
            <person name="Grabherr M."/>
            <person name="Kleber M."/>
            <person name="Mauceli E."/>
            <person name="MacCallum I."/>
        </authorList>
    </citation>
    <scope>NUCLEOTIDE SEQUENCE [LARGE SCALE GENOMIC DNA]</scope>
    <source>
        <strain evidence="2">white501</strain>
    </source>
</reference>
<dbReference type="HOGENOM" id="CLU_2657144_0_0_1"/>
<keyword evidence="2" id="KW-1185">Reference proteome</keyword>
<accession>B4R5Y3</accession>
<organism evidence="1 2">
    <name type="scientific">Drosophila simulans</name>
    <name type="common">Fruit fly</name>
    <dbReference type="NCBI Taxonomy" id="7240"/>
    <lineage>
        <taxon>Eukaryota</taxon>
        <taxon>Metazoa</taxon>
        <taxon>Ecdysozoa</taxon>
        <taxon>Arthropoda</taxon>
        <taxon>Hexapoda</taxon>
        <taxon>Insecta</taxon>
        <taxon>Pterygota</taxon>
        <taxon>Neoptera</taxon>
        <taxon>Endopterygota</taxon>
        <taxon>Diptera</taxon>
        <taxon>Brachycera</taxon>
        <taxon>Muscomorpha</taxon>
        <taxon>Ephydroidea</taxon>
        <taxon>Drosophilidae</taxon>
        <taxon>Drosophila</taxon>
        <taxon>Sophophora</taxon>
    </lineage>
</organism>
<dbReference type="EMBL" id="CM000366">
    <property type="protein sequence ID" value="EDX17319.1"/>
    <property type="molecule type" value="Genomic_DNA"/>
</dbReference>
<gene>
    <name evidence="1" type="primary">Dsim\GD16159</name>
    <name evidence="1" type="ORF">Dsim_GD16159</name>
</gene>
<dbReference type="AlphaFoldDB" id="B4R5Y3"/>
<sequence>MPNDWRSKEEEEKTEVEVEELELGVSLGSSVIIDTQIRTEISWSPVNMDVDVDVPIFWPRLLDLVKRGLKLNGLQP</sequence>
<protein>
    <submittedName>
        <fullName evidence="1">GD16159</fullName>
    </submittedName>
</protein>